<dbReference type="SUPFAM" id="SSF144083">
    <property type="entry name" value="Magnesium transport protein CorA, transmembrane region"/>
    <property type="match status" value="1"/>
</dbReference>
<evidence type="ECO:0000256" key="6">
    <source>
        <dbReference type="ARBA" id="ARBA00022842"/>
    </source>
</evidence>
<keyword evidence="9 12" id="KW-0472">Membrane</keyword>
<dbReference type="AlphaFoldDB" id="A0A3B0RJQ2"/>
<evidence type="ECO:0000256" key="3">
    <source>
        <dbReference type="ARBA" id="ARBA00022448"/>
    </source>
</evidence>
<keyword evidence="5 12" id="KW-0812">Transmembrane</keyword>
<dbReference type="GO" id="GO:0005886">
    <property type="term" value="C:plasma membrane"/>
    <property type="evidence" value="ECO:0007669"/>
    <property type="project" value="UniProtKB-SubCell"/>
</dbReference>
<protein>
    <submittedName>
        <fullName evidence="13">Magnesium and cobalt transport protein CorA</fullName>
    </submittedName>
</protein>
<evidence type="ECO:0000256" key="2">
    <source>
        <dbReference type="ARBA" id="ARBA00009765"/>
    </source>
</evidence>
<dbReference type="CDD" id="cd12822">
    <property type="entry name" value="TmCorA-like"/>
    <property type="match status" value="1"/>
</dbReference>
<accession>A0A3B0RJQ2</accession>
<dbReference type="GO" id="GO:0015095">
    <property type="term" value="F:magnesium ion transmembrane transporter activity"/>
    <property type="evidence" value="ECO:0007669"/>
    <property type="project" value="TreeGrafter"/>
</dbReference>
<sequence>MNLQAFLLNENQHLEPSSIEAFFASLEDGRPYWIDMERPSQAELEEFLSPFDIHPLILETCLEVTAGYRIAPYEHALFLRIPIQPACDDTAQSFLPIICLPRAIITIHEKPVPTLQSIVKDFSTAVKFHTKSTPSILYQIIDRLTDQDITLALDARNEVDLLEETVDRGEDAEQIDRILTLKKWIARLSTTFEGQRYCITTLLTIESEVFDVKDLHEYFRDSLANIDHALRLIAHQQNRLAELYQHSQIMLQDRTNKRLRLLTIISAIFMPLTLIAGIYGMNFQYMPELRWAYAYPLVIIVMAILAIGLLWAFYRKGWFK</sequence>
<reference evidence="13" key="1">
    <citation type="submission" date="2018-06" db="EMBL/GenBank/DDBJ databases">
        <authorList>
            <person name="Zhirakovskaya E."/>
        </authorList>
    </citation>
    <scope>NUCLEOTIDE SEQUENCE</scope>
</reference>
<comment type="catalytic activity">
    <reaction evidence="10">
        <text>Mg(2+)(in) = Mg(2+)(out)</text>
        <dbReference type="Rhea" id="RHEA:29827"/>
        <dbReference type="ChEBI" id="CHEBI:18420"/>
    </reaction>
</comment>
<dbReference type="Gene3D" id="1.20.58.340">
    <property type="entry name" value="Magnesium transport protein CorA, transmembrane region"/>
    <property type="match status" value="2"/>
</dbReference>
<feature type="transmembrane region" description="Helical" evidence="12">
    <location>
        <begin position="259"/>
        <end position="281"/>
    </location>
</feature>
<dbReference type="Gene3D" id="3.30.460.20">
    <property type="entry name" value="CorA soluble domain-like"/>
    <property type="match status" value="1"/>
</dbReference>
<dbReference type="FunFam" id="1.20.58.340:FF:000004">
    <property type="entry name" value="Magnesium transport protein CorA"/>
    <property type="match status" value="1"/>
</dbReference>
<dbReference type="GO" id="GO:0000287">
    <property type="term" value="F:magnesium ion binding"/>
    <property type="evidence" value="ECO:0007669"/>
    <property type="project" value="TreeGrafter"/>
</dbReference>
<evidence type="ECO:0000256" key="7">
    <source>
        <dbReference type="ARBA" id="ARBA00022989"/>
    </source>
</evidence>
<feature type="transmembrane region" description="Helical" evidence="12">
    <location>
        <begin position="293"/>
        <end position="314"/>
    </location>
</feature>
<keyword evidence="3" id="KW-0813">Transport</keyword>
<comment type="similarity">
    <text evidence="2">Belongs to the CorA metal ion transporter (MIT) (TC 1.A.35) family.</text>
</comment>
<dbReference type="EMBL" id="UOEA01000044">
    <property type="protein sequence ID" value="VAV83645.1"/>
    <property type="molecule type" value="Genomic_DNA"/>
</dbReference>
<evidence type="ECO:0000256" key="11">
    <source>
        <dbReference type="ARBA" id="ARBA00045497"/>
    </source>
</evidence>
<keyword evidence="6" id="KW-0460">Magnesium</keyword>
<evidence type="ECO:0000256" key="1">
    <source>
        <dbReference type="ARBA" id="ARBA00004651"/>
    </source>
</evidence>
<organism evidence="13">
    <name type="scientific">hydrothermal vent metagenome</name>
    <dbReference type="NCBI Taxonomy" id="652676"/>
    <lineage>
        <taxon>unclassified sequences</taxon>
        <taxon>metagenomes</taxon>
        <taxon>ecological metagenomes</taxon>
    </lineage>
</organism>
<evidence type="ECO:0000256" key="8">
    <source>
        <dbReference type="ARBA" id="ARBA00023065"/>
    </source>
</evidence>
<evidence type="ECO:0000256" key="4">
    <source>
        <dbReference type="ARBA" id="ARBA00022475"/>
    </source>
</evidence>
<keyword evidence="8" id="KW-0406">Ion transport</keyword>
<dbReference type="InterPro" id="IPR045863">
    <property type="entry name" value="CorA_TM1_TM2"/>
</dbReference>
<dbReference type="PANTHER" id="PTHR46494:SF1">
    <property type="entry name" value="CORA FAMILY METAL ION TRANSPORTER (EUROFUNG)"/>
    <property type="match status" value="1"/>
</dbReference>
<comment type="function">
    <text evidence="11">Mediates influx of magnesium ions. Alternates between open and closed states. Activated by low cytoplasmic Mg(2+) levels. Inactive when cytoplasmic Mg(2+) levels are high.</text>
</comment>
<keyword evidence="7 12" id="KW-1133">Transmembrane helix</keyword>
<dbReference type="InterPro" id="IPR045861">
    <property type="entry name" value="CorA_cytoplasmic_dom"/>
</dbReference>
<keyword evidence="4" id="KW-1003">Cell membrane</keyword>
<dbReference type="SUPFAM" id="SSF143865">
    <property type="entry name" value="CorA soluble domain-like"/>
    <property type="match status" value="1"/>
</dbReference>
<evidence type="ECO:0000256" key="12">
    <source>
        <dbReference type="SAM" id="Phobius"/>
    </source>
</evidence>
<comment type="subcellular location">
    <subcellularLocation>
        <location evidence="1">Cell membrane</location>
        <topology evidence="1">Multi-pass membrane protein</topology>
    </subcellularLocation>
</comment>
<dbReference type="InterPro" id="IPR002523">
    <property type="entry name" value="MgTranspt_CorA/ZnTranspt_ZntB"/>
</dbReference>
<dbReference type="GO" id="GO:0015087">
    <property type="term" value="F:cobalt ion transmembrane transporter activity"/>
    <property type="evidence" value="ECO:0007669"/>
    <property type="project" value="TreeGrafter"/>
</dbReference>
<evidence type="ECO:0000313" key="13">
    <source>
        <dbReference type="EMBL" id="VAV83645.1"/>
    </source>
</evidence>
<dbReference type="GO" id="GO:0050897">
    <property type="term" value="F:cobalt ion binding"/>
    <property type="evidence" value="ECO:0007669"/>
    <property type="project" value="TreeGrafter"/>
</dbReference>
<evidence type="ECO:0000256" key="9">
    <source>
        <dbReference type="ARBA" id="ARBA00023136"/>
    </source>
</evidence>
<evidence type="ECO:0000256" key="10">
    <source>
        <dbReference type="ARBA" id="ARBA00034269"/>
    </source>
</evidence>
<proteinExistence type="inferred from homology"/>
<gene>
    <name evidence="13" type="ORF">MNBD_DELTA01-833</name>
</gene>
<evidence type="ECO:0000256" key="5">
    <source>
        <dbReference type="ARBA" id="ARBA00022692"/>
    </source>
</evidence>
<name>A0A3B0RJQ2_9ZZZZ</name>
<dbReference type="Pfam" id="PF01544">
    <property type="entry name" value="CorA"/>
    <property type="match status" value="1"/>
</dbReference>
<dbReference type="PANTHER" id="PTHR46494">
    <property type="entry name" value="CORA FAMILY METAL ION TRANSPORTER (EUROFUNG)"/>
    <property type="match status" value="1"/>
</dbReference>